<dbReference type="AlphaFoldDB" id="A0A8J4PT13"/>
<evidence type="ECO:0000313" key="8">
    <source>
        <dbReference type="EMBL" id="KAF2074028.1"/>
    </source>
</evidence>
<dbReference type="Pfam" id="PF04857">
    <property type="entry name" value="CAF1"/>
    <property type="match status" value="2"/>
</dbReference>
<dbReference type="GO" id="GO:0008270">
    <property type="term" value="F:zinc ion binding"/>
    <property type="evidence" value="ECO:0007669"/>
    <property type="project" value="UniProtKB-KW"/>
</dbReference>
<keyword evidence="2 5" id="KW-0479">Metal-binding</keyword>
<dbReference type="Gene3D" id="3.30.420.10">
    <property type="entry name" value="Ribonuclease H-like superfamily/Ribonuclease H"/>
    <property type="match status" value="1"/>
</dbReference>
<evidence type="ECO:0000256" key="3">
    <source>
        <dbReference type="ARBA" id="ARBA00022771"/>
    </source>
</evidence>
<dbReference type="EMBL" id="AJWJ01000168">
    <property type="protein sequence ID" value="KAF2074028.1"/>
    <property type="molecule type" value="Genomic_DNA"/>
</dbReference>
<evidence type="ECO:0000256" key="5">
    <source>
        <dbReference type="PROSITE-ProRule" id="PRU00723"/>
    </source>
</evidence>
<evidence type="ECO:0000256" key="1">
    <source>
        <dbReference type="ARBA" id="ARBA00008372"/>
    </source>
</evidence>
<dbReference type="InterPro" id="IPR006941">
    <property type="entry name" value="RNase_CAF1"/>
</dbReference>
<accession>A0A8J4PT13</accession>
<evidence type="ECO:0000256" key="6">
    <source>
        <dbReference type="SAM" id="MobiDB-lite"/>
    </source>
</evidence>
<dbReference type="SMART" id="SM00356">
    <property type="entry name" value="ZnF_C3H1"/>
    <property type="match status" value="1"/>
</dbReference>
<feature type="domain" description="C3H1-type" evidence="7">
    <location>
        <begin position="314"/>
        <end position="342"/>
    </location>
</feature>
<dbReference type="PANTHER" id="PTHR15092:SF37">
    <property type="entry name" value="TARGET OF EGR1 PROTEIN 1"/>
    <property type="match status" value="1"/>
</dbReference>
<evidence type="ECO:0000256" key="4">
    <source>
        <dbReference type="ARBA" id="ARBA00022833"/>
    </source>
</evidence>
<dbReference type="GO" id="GO:0000175">
    <property type="term" value="F:3'-5'-RNA exonuclease activity"/>
    <property type="evidence" value="ECO:0007669"/>
    <property type="project" value="TreeGrafter"/>
</dbReference>
<keyword evidence="4 5" id="KW-0862">Zinc</keyword>
<evidence type="ECO:0000313" key="9">
    <source>
        <dbReference type="Proteomes" id="UP000695562"/>
    </source>
</evidence>
<dbReference type="GO" id="GO:0034472">
    <property type="term" value="P:snRNA 3'-end processing"/>
    <property type="evidence" value="ECO:0007669"/>
    <property type="project" value="TreeGrafter"/>
</dbReference>
<dbReference type="InterPro" id="IPR051181">
    <property type="entry name" value="CAF1_poly(A)_ribonucleases"/>
</dbReference>
<feature type="compositionally biased region" description="Low complexity" evidence="6">
    <location>
        <begin position="368"/>
        <end position="381"/>
    </location>
</feature>
<feature type="region of interest" description="Disordered" evidence="6">
    <location>
        <begin position="349"/>
        <end position="381"/>
    </location>
</feature>
<dbReference type="GO" id="GO:0015030">
    <property type="term" value="C:Cajal body"/>
    <property type="evidence" value="ECO:0007669"/>
    <property type="project" value="TreeGrafter"/>
</dbReference>
<dbReference type="InterPro" id="IPR000571">
    <property type="entry name" value="Znf_CCCH"/>
</dbReference>
<dbReference type="InterPro" id="IPR012337">
    <property type="entry name" value="RNaseH-like_sf"/>
</dbReference>
<sequence length="460" mass="53200">MNNSTNITTTTTVKDINDPITIDKDINHSNSFDNDTTTTIVYNVFKDNFDKYTNLLKDDLIGASFISFDTEFSGLGYNKGFKLNDFQEKYQAFASVIKNRSIFEFGISIFKEIDHSRTGDSNNKRKLNQQTTTTTNNEHLYFITIYNFKLYNSNDFMISPNSMTFLVKHGFDFNQLFLNGIPYSNRNHKDIPMDSPCKRLLHILSASRLPLVVHNGIFDLLFIYSTFIYDLPDQLHDFIAKLLSFFPTIFDTKYISEFKISESKSFLEYLFNKYFRFNSSNKSRGQDYISCQVKYLNNVVPLESLINSNSSDFDNLIEICQDYSNHGYCKLNDTCPYSHNIDQILNIEEKKRSKKKSKKNKDKDNNIDNDSNNIDDNNNQQQILNDNNINLKKEMNIHSAGFDSVMTGFIFLHYKLLLKNSIMDSSNKIYISGKPIPLVLQVSKYTPFTSSDNNKVGTSK</sequence>
<feature type="zinc finger region" description="C3H1-type" evidence="5">
    <location>
        <begin position="314"/>
        <end position="342"/>
    </location>
</feature>
<gene>
    <name evidence="8" type="ORF">CYY_004642</name>
</gene>
<dbReference type="Pfam" id="PF00642">
    <property type="entry name" value="zf-CCCH"/>
    <property type="match status" value="1"/>
</dbReference>
<comment type="similarity">
    <text evidence="1">Belongs to the CAF1 family.</text>
</comment>
<comment type="caution">
    <text evidence="8">The sequence shown here is derived from an EMBL/GenBank/DDBJ whole genome shotgun (WGS) entry which is preliminary data.</text>
</comment>
<dbReference type="SUPFAM" id="SSF90229">
    <property type="entry name" value="CCCH zinc finger"/>
    <property type="match status" value="1"/>
</dbReference>
<keyword evidence="3 5" id="KW-0863">Zinc-finger</keyword>
<dbReference type="GO" id="GO:0017069">
    <property type="term" value="F:snRNA binding"/>
    <property type="evidence" value="ECO:0007669"/>
    <property type="project" value="TreeGrafter"/>
</dbReference>
<reference evidence="8" key="1">
    <citation type="submission" date="2020-01" db="EMBL/GenBank/DDBJ databases">
        <title>Development of genomics and gene disruption for Polysphondylium violaceum indicates a role for the polyketide synthase stlB in stalk morphogenesis.</title>
        <authorList>
            <person name="Narita B."/>
            <person name="Kawabe Y."/>
            <person name="Kin K."/>
            <person name="Saito T."/>
            <person name="Gibbs R."/>
            <person name="Kuspa A."/>
            <person name="Muzny D."/>
            <person name="Queller D."/>
            <person name="Richards S."/>
            <person name="Strassman J."/>
            <person name="Sucgang R."/>
            <person name="Worley K."/>
            <person name="Schaap P."/>
        </authorList>
    </citation>
    <scope>NUCLEOTIDE SEQUENCE</scope>
    <source>
        <strain evidence="8">QSvi11</strain>
    </source>
</reference>
<dbReference type="PROSITE" id="PS50103">
    <property type="entry name" value="ZF_C3H1"/>
    <property type="match status" value="1"/>
</dbReference>
<dbReference type="PANTHER" id="PTHR15092">
    <property type="entry name" value="POLY A -SPECIFIC RIBONUCLEASE/TARGET OF EGR1, MEMBER 1"/>
    <property type="match status" value="1"/>
</dbReference>
<dbReference type="InterPro" id="IPR036397">
    <property type="entry name" value="RNaseH_sf"/>
</dbReference>
<organism evidence="8 9">
    <name type="scientific">Polysphondylium violaceum</name>
    <dbReference type="NCBI Taxonomy" id="133409"/>
    <lineage>
        <taxon>Eukaryota</taxon>
        <taxon>Amoebozoa</taxon>
        <taxon>Evosea</taxon>
        <taxon>Eumycetozoa</taxon>
        <taxon>Dictyostelia</taxon>
        <taxon>Dictyosteliales</taxon>
        <taxon>Dictyosteliaceae</taxon>
        <taxon>Polysphondylium</taxon>
    </lineage>
</organism>
<evidence type="ECO:0000256" key="2">
    <source>
        <dbReference type="ARBA" id="ARBA00022723"/>
    </source>
</evidence>
<dbReference type="SUPFAM" id="SSF53098">
    <property type="entry name" value="Ribonuclease H-like"/>
    <property type="match status" value="1"/>
</dbReference>
<proteinExistence type="inferred from homology"/>
<dbReference type="OrthoDB" id="414075at2759"/>
<dbReference type="Proteomes" id="UP000695562">
    <property type="component" value="Unassembled WGS sequence"/>
</dbReference>
<protein>
    <recommendedName>
        <fullName evidence="7">C3H1-type domain-containing protein</fullName>
    </recommendedName>
</protein>
<evidence type="ECO:0000259" key="7">
    <source>
        <dbReference type="PROSITE" id="PS50103"/>
    </source>
</evidence>
<dbReference type="InterPro" id="IPR036855">
    <property type="entry name" value="Znf_CCCH_sf"/>
</dbReference>
<name>A0A8J4PT13_9MYCE</name>
<keyword evidence="9" id="KW-1185">Reference proteome</keyword>